<keyword evidence="4" id="KW-0378">Hydrolase</keyword>
<dbReference type="PANTHER" id="PTHR38814">
    <property type="entry name" value="ENDONUCLEASE NUCS"/>
    <property type="match status" value="1"/>
</dbReference>
<dbReference type="InterPro" id="IPR048302">
    <property type="entry name" value="NucS_N"/>
</dbReference>
<dbReference type="InterPro" id="IPR048301">
    <property type="entry name" value="NucS_C"/>
</dbReference>
<keyword evidence="1" id="KW-0963">Cytoplasm</keyword>
<dbReference type="PROSITE" id="PS00430">
    <property type="entry name" value="TONB_DEPENDENT_REC_1"/>
    <property type="match status" value="1"/>
</dbReference>
<gene>
    <name evidence="8" type="ORF">SAMN04487945_1379</name>
</gene>
<dbReference type="AlphaFoldDB" id="A0A1I0P662"/>
<evidence type="ECO:0000313" key="8">
    <source>
        <dbReference type="EMBL" id="SEW09011.1"/>
    </source>
</evidence>
<evidence type="ECO:0008006" key="10">
    <source>
        <dbReference type="Google" id="ProtNLM"/>
    </source>
</evidence>
<dbReference type="EMBL" id="FOJA01000001">
    <property type="protein sequence ID" value="SEW09011.1"/>
    <property type="molecule type" value="Genomic_DNA"/>
</dbReference>
<keyword evidence="3" id="KW-0255">Endonuclease</keyword>
<dbReference type="Gene3D" id="2.70.180.20">
    <property type="match status" value="1"/>
</dbReference>
<dbReference type="Gene3D" id="3.40.1350.10">
    <property type="match status" value="1"/>
</dbReference>
<dbReference type="InterPro" id="IPR010916">
    <property type="entry name" value="TonB_box_CS"/>
</dbReference>
<evidence type="ECO:0000259" key="6">
    <source>
        <dbReference type="Pfam" id="PF01939"/>
    </source>
</evidence>
<sequence length="239" mass="24725">MTRTLADPSLDAAADFASDAAGDGLAVSLVGTCEATFSGRAERRLPGGVRQLLWKPDDTLLVHGASGRDPDAWASGAAVAVAVERASGHASDDHLVVETDGGAADALRVQFSAVHAATAFDPASADATVSGTESDLKERVLADPDLVEPGFRPLATERETPAGRVDVYGRDADGNVAAVELKNVRAGPSAASQLERYVTALRRDLHADATVRGVLVAPGVTEKTRRLLAESGLTFSEVS</sequence>
<evidence type="ECO:0000256" key="2">
    <source>
        <dbReference type="ARBA" id="ARBA00022722"/>
    </source>
</evidence>
<feature type="domain" description="Endonuclease NucS N-terminal PH-like" evidence="7">
    <location>
        <begin position="29"/>
        <end position="121"/>
    </location>
</feature>
<keyword evidence="9" id="KW-1185">Reference proteome</keyword>
<evidence type="ECO:0000313" key="9">
    <source>
        <dbReference type="Proteomes" id="UP000198518"/>
    </source>
</evidence>
<dbReference type="GO" id="GO:0016787">
    <property type="term" value="F:hydrolase activity"/>
    <property type="evidence" value="ECO:0007669"/>
    <property type="project" value="UniProtKB-KW"/>
</dbReference>
<protein>
    <recommendedName>
        <fullName evidence="10">Endonuclease NucS</fullName>
    </recommendedName>
</protein>
<feature type="domain" description="Endonuclease NucS C-terminal" evidence="6">
    <location>
        <begin position="133"/>
        <end position="238"/>
    </location>
</feature>
<dbReference type="Pfam" id="PF21003">
    <property type="entry name" value="NucS_N"/>
    <property type="match status" value="1"/>
</dbReference>
<dbReference type="InterPro" id="IPR002793">
    <property type="entry name" value="Endonuclease_NucS"/>
</dbReference>
<keyword evidence="5" id="KW-0238">DNA-binding</keyword>
<keyword evidence="2" id="KW-0540">Nuclease</keyword>
<evidence type="ECO:0000256" key="1">
    <source>
        <dbReference type="ARBA" id="ARBA00022490"/>
    </source>
</evidence>
<organism evidence="8 9">
    <name type="scientific">Halobacterium jilantaiense</name>
    <dbReference type="NCBI Taxonomy" id="355548"/>
    <lineage>
        <taxon>Archaea</taxon>
        <taxon>Methanobacteriati</taxon>
        <taxon>Methanobacteriota</taxon>
        <taxon>Stenosarchaea group</taxon>
        <taxon>Halobacteria</taxon>
        <taxon>Halobacteriales</taxon>
        <taxon>Halobacteriaceae</taxon>
        <taxon>Halobacterium</taxon>
    </lineage>
</organism>
<dbReference type="PANTHER" id="PTHR38814:SF1">
    <property type="entry name" value="ENDONUCLEASE NUCS"/>
    <property type="match status" value="1"/>
</dbReference>
<evidence type="ECO:0000256" key="3">
    <source>
        <dbReference type="ARBA" id="ARBA00022759"/>
    </source>
</evidence>
<dbReference type="OrthoDB" id="15177at2157"/>
<dbReference type="InterPro" id="IPR011856">
    <property type="entry name" value="tRNA_endonuc-like_dom_sf"/>
</dbReference>
<dbReference type="GO" id="GO:0003677">
    <property type="term" value="F:DNA binding"/>
    <property type="evidence" value="ECO:0007669"/>
    <property type="project" value="UniProtKB-KW"/>
</dbReference>
<evidence type="ECO:0000256" key="4">
    <source>
        <dbReference type="ARBA" id="ARBA00022801"/>
    </source>
</evidence>
<evidence type="ECO:0000256" key="5">
    <source>
        <dbReference type="ARBA" id="ARBA00023125"/>
    </source>
</evidence>
<dbReference type="InterPro" id="IPR049173">
    <property type="entry name" value="NucS_N_sf"/>
</dbReference>
<dbReference type="GO" id="GO:0004519">
    <property type="term" value="F:endonuclease activity"/>
    <property type="evidence" value="ECO:0007669"/>
    <property type="project" value="UniProtKB-KW"/>
</dbReference>
<dbReference type="NCBIfam" id="NF003270">
    <property type="entry name" value="PRK04247.1"/>
    <property type="match status" value="1"/>
</dbReference>
<dbReference type="RefSeq" id="WP_089668610.1">
    <property type="nucleotide sequence ID" value="NZ_FOJA01000001.1"/>
</dbReference>
<name>A0A1I0P662_9EURY</name>
<evidence type="ECO:0000259" key="7">
    <source>
        <dbReference type="Pfam" id="PF21003"/>
    </source>
</evidence>
<proteinExistence type="predicted"/>
<dbReference type="CDD" id="cd22341">
    <property type="entry name" value="NucS-like"/>
    <property type="match status" value="1"/>
</dbReference>
<accession>A0A1I0P662</accession>
<dbReference type="Pfam" id="PF01939">
    <property type="entry name" value="NucS_C"/>
    <property type="match status" value="1"/>
</dbReference>
<reference evidence="8 9" key="1">
    <citation type="submission" date="2016-10" db="EMBL/GenBank/DDBJ databases">
        <authorList>
            <person name="de Groot N.N."/>
        </authorList>
    </citation>
    <scope>NUCLEOTIDE SEQUENCE [LARGE SCALE GENOMIC DNA]</scope>
    <source>
        <strain evidence="8 9">CGMCC 1.5337</strain>
    </source>
</reference>
<dbReference type="Proteomes" id="UP000198518">
    <property type="component" value="Unassembled WGS sequence"/>
</dbReference>